<evidence type="ECO:0000313" key="3">
    <source>
        <dbReference type="Proteomes" id="UP000299102"/>
    </source>
</evidence>
<evidence type="ECO:0008006" key="4">
    <source>
        <dbReference type="Google" id="ProtNLM"/>
    </source>
</evidence>
<keyword evidence="1" id="KW-0732">Signal</keyword>
<dbReference type="Proteomes" id="UP000299102">
    <property type="component" value="Unassembled WGS sequence"/>
</dbReference>
<reference evidence="2 3" key="1">
    <citation type="journal article" date="2019" name="Commun. Biol.">
        <title>The bagworm genome reveals a unique fibroin gene that provides high tensile strength.</title>
        <authorList>
            <person name="Kono N."/>
            <person name="Nakamura H."/>
            <person name="Ohtoshi R."/>
            <person name="Tomita M."/>
            <person name="Numata K."/>
            <person name="Arakawa K."/>
        </authorList>
    </citation>
    <scope>NUCLEOTIDE SEQUENCE [LARGE SCALE GENOMIC DNA]</scope>
</reference>
<feature type="signal peptide" evidence="1">
    <location>
        <begin position="1"/>
        <end position="20"/>
    </location>
</feature>
<evidence type="ECO:0000256" key="1">
    <source>
        <dbReference type="SAM" id="SignalP"/>
    </source>
</evidence>
<proteinExistence type="predicted"/>
<gene>
    <name evidence="2" type="ORF">EVAR_76506_1</name>
</gene>
<keyword evidence="3" id="KW-1185">Reference proteome</keyword>
<comment type="caution">
    <text evidence="2">The sequence shown here is derived from an EMBL/GenBank/DDBJ whole genome shotgun (WGS) entry which is preliminary data.</text>
</comment>
<sequence length="86" mass="9418">MTPGLGLCFTIVIILKPALTEPLLRDPLTPRLDPPSLRSIHLVAFTQLASELLVWSRKSDRKSNKVNMLEGSIEASVAQWASAFGC</sequence>
<dbReference type="AlphaFoldDB" id="A0A4C1T4M8"/>
<accession>A0A4C1T4M8</accession>
<evidence type="ECO:0000313" key="2">
    <source>
        <dbReference type="EMBL" id="GBP09483.1"/>
    </source>
</evidence>
<organism evidence="2 3">
    <name type="scientific">Eumeta variegata</name>
    <name type="common">Bagworm moth</name>
    <name type="synonym">Eumeta japonica</name>
    <dbReference type="NCBI Taxonomy" id="151549"/>
    <lineage>
        <taxon>Eukaryota</taxon>
        <taxon>Metazoa</taxon>
        <taxon>Ecdysozoa</taxon>
        <taxon>Arthropoda</taxon>
        <taxon>Hexapoda</taxon>
        <taxon>Insecta</taxon>
        <taxon>Pterygota</taxon>
        <taxon>Neoptera</taxon>
        <taxon>Endopterygota</taxon>
        <taxon>Lepidoptera</taxon>
        <taxon>Glossata</taxon>
        <taxon>Ditrysia</taxon>
        <taxon>Tineoidea</taxon>
        <taxon>Psychidae</taxon>
        <taxon>Oiketicinae</taxon>
        <taxon>Eumeta</taxon>
    </lineage>
</organism>
<protein>
    <recommendedName>
        <fullName evidence="4">Secreted protein</fullName>
    </recommendedName>
</protein>
<feature type="chain" id="PRO_5020033701" description="Secreted protein" evidence="1">
    <location>
        <begin position="21"/>
        <end position="86"/>
    </location>
</feature>
<name>A0A4C1T4M8_EUMVA</name>
<dbReference type="EMBL" id="BGZK01000036">
    <property type="protein sequence ID" value="GBP09483.1"/>
    <property type="molecule type" value="Genomic_DNA"/>
</dbReference>